<keyword evidence="4 8" id="KW-0812">Transmembrane</keyword>
<dbReference type="GO" id="GO:0005923">
    <property type="term" value="C:bicellular tight junction"/>
    <property type="evidence" value="ECO:0007669"/>
    <property type="project" value="UniProtKB-SubCell"/>
</dbReference>
<comment type="caution">
    <text evidence="8">Lacks conserved residue(s) required for the propagation of feature annotation.</text>
</comment>
<evidence type="ECO:0000256" key="7">
    <source>
        <dbReference type="ARBA" id="ARBA00023136"/>
    </source>
</evidence>
<name>A0A401QDS9_SCYTO</name>
<evidence type="ECO:0000256" key="5">
    <source>
        <dbReference type="ARBA" id="ARBA00022949"/>
    </source>
</evidence>
<comment type="caution">
    <text evidence="9">The sequence shown here is derived from an EMBL/GenBank/DDBJ whole genome shotgun (WGS) entry which is preliminary data.</text>
</comment>
<proteinExistence type="inferred from homology"/>
<organism evidence="9 10">
    <name type="scientific">Scyliorhinus torazame</name>
    <name type="common">Cloudy catshark</name>
    <name type="synonym">Catulus torazame</name>
    <dbReference type="NCBI Taxonomy" id="75743"/>
    <lineage>
        <taxon>Eukaryota</taxon>
        <taxon>Metazoa</taxon>
        <taxon>Chordata</taxon>
        <taxon>Craniata</taxon>
        <taxon>Vertebrata</taxon>
        <taxon>Chondrichthyes</taxon>
        <taxon>Elasmobranchii</taxon>
        <taxon>Galeomorphii</taxon>
        <taxon>Galeoidea</taxon>
        <taxon>Carcharhiniformes</taxon>
        <taxon>Scyliorhinidae</taxon>
        <taxon>Scyliorhinus</taxon>
    </lineage>
</organism>
<protein>
    <recommendedName>
        <fullName evidence="8">Claudin</fullName>
    </recommendedName>
</protein>
<dbReference type="Pfam" id="PF00822">
    <property type="entry name" value="PMP22_Claudin"/>
    <property type="match status" value="1"/>
</dbReference>
<sequence length="172" mass="18128">MVGGNGTQPLWEGLWMCCAVHAPEARHCAPYDSLLDLPQDLLAARALTLIAAILGLLAVGAGLAGALCVKDPLRRGSLTVSAGILFLVCGVLMLLTAGWSTHAIRQDFYDPLVALDGKREPGAAVFVAFAAGAAQFLGGLLLCFAWTRKSEVYPADLQKASSTVQKPAHRKM</sequence>
<keyword evidence="3 8" id="KW-1003">Cell membrane</keyword>
<dbReference type="InterPro" id="IPR006187">
    <property type="entry name" value="Claudin"/>
</dbReference>
<dbReference type="GO" id="GO:0005886">
    <property type="term" value="C:plasma membrane"/>
    <property type="evidence" value="ECO:0007669"/>
    <property type="project" value="UniProtKB-SubCell"/>
</dbReference>
<evidence type="ECO:0000256" key="2">
    <source>
        <dbReference type="ARBA" id="ARBA00022427"/>
    </source>
</evidence>
<feature type="transmembrane region" description="Helical" evidence="8">
    <location>
        <begin position="42"/>
        <end position="68"/>
    </location>
</feature>
<comment type="subcellular location">
    <subcellularLocation>
        <location evidence="8">Cell junction</location>
        <location evidence="8">Tight junction</location>
    </subcellularLocation>
    <subcellularLocation>
        <location evidence="8">Cell membrane</location>
        <topology evidence="8">Multi-pass membrane protein</topology>
    </subcellularLocation>
</comment>
<accession>A0A401QDS9</accession>
<dbReference type="InterPro" id="IPR017974">
    <property type="entry name" value="Claudin_CS"/>
</dbReference>
<evidence type="ECO:0000313" key="10">
    <source>
        <dbReference type="Proteomes" id="UP000288216"/>
    </source>
</evidence>
<dbReference type="AlphaFoldDB" id="A0A401QDS9"/>
<evidence type="ECO:0000256" key="8">
    <source>
        <dbReference type="RuleBase" id="RU060637"/>
    </source>
</evidence>
<dbReference type="OMA" id="WSTHAIR"/>
<keyword evidence="2 8" id="KW-0796">Tight junction</keyword>
<keyword evidence="10" id="KW-1185">Reference proteome</keyword>
<comment type="function">
    <text evidence="8">Claudins function as major constituents of the tight junction complexes that regulate the permeability of epithelia.</text>
</comment>
<keyword evidence="5 8" id="KW-0965">Cell junction</keyword>
<dbReference type="GO" id="GO:0005198">
    <property type="term" value="F:structural molecule activity"/>
    <property type="evidence" value="ECO:0007669"/>
    <property type="project" value="InterPro"/>
</dbReference>
<dbReference type="InterPro" id="IPR004031">
    <property type="entry name" value="PMP22/EMP/MP20/Claudin"/>
</dbReference>
<feature type="transmembrane region" description="Helical" evidence="8">
    <location>
        <begin position="80"/>
        <end position="102"/>
    </location>
</feature>
<dbReference type="STRING" id="75743.A0A401QDS9"/>
<gene>
    <name evidence="9" type="ORF">scyTo_0024390</name>
</gene>
<comment type="similarity">
    <text evidence="1 8">Belongs to the claudin family.</text>
</comment>
<keyword evidence="6 8" id="KW-1133">Transmembrane helix</keyword>
<dbReference type="PROSITE" id="PS01346">
    <property type="entry name" value="CLAUDIN"/>
    <property type="match status" value="1"/>
</dbReference>
<evidence type="ECO:0000256" key="4">
    <source>
        <dbReference type="ARBA" id="ARBA00022692"/>
    </source>
</evidence>
<dbReference type="Gene3D" id="1.20.140.150">
    <property type="match status" value="1"/>
</dbReference>
<dbReference type="OrthoDB" id="10503973at2759"/>
<dbReference type="Proteomes" id="UP000288216">
    <property type="component" value="Unassembled WGS sequence"/>
</dbReference>
<reference evidence="9 10" key="1">
    <citation type="journal article" date="2018" name="Nat. Ecol. Evol.">
        <title>Shark genomes provide insights into elasmobranch evolution and the origin of vertebrates.</title>
        <authorList>
            <person name="Hara Y"/>
            <person name="Yamaguchi K"/>
            <person name="Onimaru K"/>
            <person name="Kadota M"/>
            <person name="Koyanagi M"/>
            <person name="Keeley SD"/>
            <person name="Tatsumi K"/>
            <person name="Tanaka K"/>
            <person name="Motone F"/>
            <person name="Kageyama Y"/>
            <person name="Nozu R"/>
            <person name="Adachi N"/>
            <person name="Nishimura O"/>
            <person name="Nakagawa R"/>
            <person name="Tanegashima C"/>
            <person name="Kiyatake I"/>
            <person name="Matsumoto R"/>
            <person name="Murakumo K"/>
            <person name="Nishida K"/>
            <person name="Terakita A"/>
            <person name="Kuratani S"/>
            <person name="Sato K"/>
            <person name="Hyodo S Kuraku.S."/>
        </authorList>
    </citation>
    <scope>NUCLEOTIDE SEQUENCE [LARGE SCALE GENOMIC DNA]</scope>
</reference>
<dbReference type="PRINTS" id="PR01077">
    <property type="entry name" value="CLAUDIN"/>
</dbReference>
<evidence type="ECO:0000313" key="9">
    <source>
        <dbReference type="EMBL" id="GCB83526.1"/>
    </source>
</evidence>
<evidence type="ECO:0000256" key="1">
    <source>
        <dbReference type="ARBA" id="ARBA00008295"/>
    </source>
</evidence>
<dbReference type="PANTHER" id="PTHR12002">
    <property type="entry name" value="CLAUDIN"/>
    <property type="match status" value="1"/>
</dbReference>
<evidence type="ECO:0000256" key="3">
    <source>
        <dbReference type="ARBA" id="ARBA00022475"/>
    </source>
</evidence>
<feature type="transmembrane region" description="Helical" evidence="8">
    <location>
        <begin position="122"/>
        <end position="146"/>
    </location>
</feature>
<keyword evidence="7 8" id="KW-0472">Membrane</keyword>
<evidence type="ECO:0000256" key="6">
    <source>
        <dbReference type="ARBA" id="ARBA00022989"/>
    </source>
</evidence>
<dbReference type="EMBL" id="BFAA01045186">
    <property type="protein sequence ID" value="GCB83526.1"/>
    <property type="molecule type" value="Genomic_DNA"/>
</dbReference>